<evidence type="ECO:0000256" key="1">
    <source>
        <dbReference type="SAM" id="MobiDB-lite"/>
    </source>
</evidence>
<dbReference type="AlphaFoldDB" id="A0A9P9E8S4"/>
<dbReference type="EMBL" id="JAGMWT010000003">
    <property type="protein sequence ID" value="KAH7132657.1"/>
    <property type="molecule type" value="Genomic_DNA"/>
</dbReference>
<gene>
    <name evidence="2" type="ORF">B0J11DRAFT_232772</name>
</gene>
<evidence type="ECO:0000313" key="2">
    <source>
        <dbReference type="EMBL" id="KAH7132657.1"/>
    </source>
</evidence>
<feature type="compositionally biased region" description="Basic and acidic residues" evidence="1">
    <location>
        <begin position="1"/>
        <end position="19"/>
    </location>
</feature>
<feature type="region of interest" description="Disordered" evidence="1">
    <location>
        <begin position="81"/>
        <end position="105"/>
    </location>
</feature>
<organism evidence="2 3">
    <name type="scientific">Dendryphion nanum</name>
    <dbReference type="NCBI Taxonomy" id="256645"/>
    <lineage>
        <taxon>Eukaryota</taxon>
        <taxon>Fungi</taxon>
        <taxon>Dikarya</taxon>
        <taxon>Ascomycota</taxon>
        <taxon>Pezizomycotina</taxon>
        <taxon>Dothideomycetes</taxon>
        <taxon>Pleosporomycetidae</taxon>
        <taxon>Pleosporales</taxon>
        <taxon>Torulaceae</taxon>
        <taxon>Dendryphion</taxon>
    </lineage>
</organism>
<accession>A0A9P9E8S4</accession>
<dbReference type="Proteomes" id="UP000700596">
    <property type="component" value="Unassembled WGS sequence"/>
</dbReference>
<evidence type="ECO:0000313" key="3">
    <source>
        <dbReference type="Proteomes" id="UP000700596"/>
    </source>
</evidence>
<comment type="caution">
    <text evidence="2">The sequence shown here is derived from an EMBL/GenBank/DDBJ whole genome shotgun (WGS) entry which is preliminary data.</text>
</comment>
<feature type="region of interest" description="Disordered" evidence="1">
    <location>
        <begin position="1"/>
        <end position="22"/>
    </location>
</feature>
<reference evidence="2" key="1">
    <citation type="journal article" date="2021" name="Nat. Commun.">
        <title>Genetic determinants of endophytism in the Arabidopsis root mycobiome.</title>
        <authorList>
            <person name="Mesny F."/>
            <person name="Miyauchi S."/>
            <person name="Thiergart T."/>
            <person name="Pickel B."/>
            <person name="Atanasova L."/>
            <person name="Karlsson M."/>
            <person name="Huettel B."/>
            <person name="Barry K.W."/>
            <person name="Haridas S."/>
            <person name="Chen C."/>
            <person name="Bauer D."/>
            <person name="Andreopoulos W."/>
            <person name="Pangilinan J."/>
            <person name="LaButti K."/>
            <person name="Riley R."/>
            <person name="Lipzen A."/>
            <person name="Clum A."/>
            <person name="Drula E."/>
            <person name="Henrissat B."/>
            <person name="Kohler A."/>
            <person name="Grigoriev I.V."/>
            <person name="Martin F.M."/>
            <person name="Hacquard S."/>
        </authorList>
    </citation>
    <scope>NUCLEOTIDE SEQUENCE</scope>
    <source>
        <strain evidence="2">MPI-CAGE-CH-0243</strain>
    </source>
</reference>
<proteinExistence type="predicted"/>
<name>A0A9P9E8S4_9PLEO</name>
<protein>
    <submittedName>
        <fullName evidence="2">Uncharacterized protein</fullName>
    </submittedName>
</protein>
<keyword evidence="3" id="KW-1185">Reference proteome</keyword>
<sequence length="249" mass="27114">MKQEKKGEEEDEEKQEKQGQKSQAIMMSLFIISDSAGTPVNCSCMRGTGRADITEQSIVWNAGRICACMSLVGRGQCTNAPGQGGEEARGDTGWPRAGQGGRSNKTTQALASSIIQARHAQLAFRSSNAQVDICLFDASNTLDTLDTLNTLDSLICATVVWHTKHTVETPLAVIIQCRVRLCPLLHCSKLPSPPYAGLFTTTDRPPSTDDTRFPYEQGLSFLRQSHVHQCLNPSTTPHYLPQPPGTTIL</sequence>